<dbReference type="Gene3D" id="3.40.50.1700">
    <property type="entry name" value="Glycoside hydrolase family 3 C-terminal domain"/>
    <property type="match status" value="2"/>
</dbReference>
<dbReference type="SUPFAM" id="SSF52279">
    <property type="entry name" value="Beta-D-glucan exohydrolase, C-terminal domain"/>
    <property type="match status" value="1"/>
</dbReference>
<evidence type="ECO:0000256" key="11">
    <source>
        <dbReference type="ARBA" id="ARBA00041276"/>
    </source>
</evidence>
<gene>
    <name evidence="15" type="ORF">MKK02DRAFT_36387</name>
</gene>
<keyword evidence="7 15" id="KW-0378">Hydrolase</keyword>
<evidence type="ECO:0000313" key="16">
    <source>
        <dbReference type="Proteomes" id="UP001164286"/>
    </source>
</evidence>
<keyword evidence="6" id="KW-0732">Signal</keyword>
<dbReference type="PRINTS" id="PR00133">
    <property type="entry name" value="GLHYDRLASE3"/>
</dbReference>
<evidence type="ECO:0000256" key="12">
    <source>
        <dbReference type="ARBA" id="ARBA00041601"/>
    </source>
</evidence>
<dbReference type="SMART" id="SM01217">
    <property type="entry name" value="Fn3_like"/>
    <property type="match status" value="1"/>
</dbReference>
<dbReference type="GO" id="GO:0009251">
    <property type="term" value="P:glucan catabolic process"/>
    <property type="evidence" value="ECO:0007669"/>
    <property type="project" value="TreeGrafter"/>
</dbReference>
<dbReference type="GeneID" id="77728619"/>
<dbReference type="Gene3D" id="3.20.20.300">
    <property type="entry name" value="Glycoside hydrolase, family 3, N-terminal domain"/>
    <property type="match status" value="1"/>
</dbReference>
<evidence type="ECO:0000256" key="10">
    <source>
        <dbReference type="ARBA" id="ARBA00039579"/>
    </source>
</evidence>
<dbReference type="PANTHER" id="PTHR42715">
    <property type="entry name" value="BETA-GLUCOSIDASE"/>
    <property type="match status" value="1"/>
</dbReference>
<evidence type="ECO:0000256" key="13">
    <source>
        <dbReference type="ARBA" id="ARBA00041808"/>
    </source>
</evidence>
<organism evidence="15 16">
    <name type="scientific">Dioszegia hungarica</name>
    <dbReference type="NCBI Taxonomy" id="4972"/>
    <lineage>
        <taxon>Eukaryota</taxon>
        <taxon>Fungi</taxon>
        <taxon>Dikarya</taxon>
        <taxon>Basidiomycota</taxon>
        <taxon>Agaricomycotina</taxon>
        <taxon>Tremellomycetes</taxon>
        <taxon>Tremellales</taxon>
        <taxon>Bulleribasidiaceae</taxon>
        <taxon>Dioszegia</taxon>
    </lineage>
</organism>
<dbReference type="SUPFAM" id="SSF51445">
    <property type="entry name" value="(Trans)glycosidases"/>
    <property type="match status" value="1"/>
</dbReference>
<dbReference type="GO" id="GO:0005576">
    <property type="term" value="C:extracellular region"/>
    <property type="evidence" value="ECO:0007669"/>
    <property type="project" value="UniProtKB-SubCell"/>
</dbReference>
<comment type="catalytic activity">
    <reaction evidence="1">
        <text>Hydrolysis of terminal, non-reducing beta-D-glucosyl residues with release of beta-D-glucose.</text>
        <dbReference type="EC" id="3.2.1.21"/>
    </reaction>
</comment>
<dbReference type="Gene3D" id="2.60.40.10">
    <property type="entry name" value="Immunoglobulins"/>
    <property type="match status" value="1"/>
</dbReference>
<dbReference type="AlphaFoldDB" id="A0AA38HBJ0"/>
<evidence type="ECO:0000256" key="4">
    <source>
        <dbReference type="ARBA" id="ARBA00012744"/>
    </source>
</evidence>
<sequence>MGHVRLDQASGPRYTDFVTQFPSAFFAAASFDKDLIEERARRIGGEFKGKGINVALAPVTGGPLGRSPFAGRNWEAFSPDPYLSSTLSFLTIRGMQSTGLITCAKHYLLYEQEPVCTGPVLDGSRSDCSDVNSVADDKTLKELYLPSFAESIRAGTGAVMCSYNLVNGTYSCENDQTMNRILKDELGFQGFDYGATHSTVPSALSGMDMELPSVEYYGERLLQAVLEGKIPHSRLDDMAHRILTPWFAQKQNEGHPKVNWHKFDLTDFATINGRTYRNEHVDNRGSNPKFARKVAAESTVLLKNTGVLPLRKIRRIGVFGTDADYPDTLSGCGPDLFCMVASNRRYWNGTVTIGGGSGAAYADYVSSPMEAISLRARSEGIRVDTVLQDDPAHFNAMGYVASQSDVCLVFVSLFLVENWDRDEHPGLRLDKGGEELIKAVEKRCAGRVVVVMHIGGQVVVEDWLPFTMGRMVSDWPSGNIIRETSRSMFSQKEVHPQSVFSEGLAIDYKWFDKWDIKPRYEFGFGLSYTTFEMSGLNLTSVHRKDQDSIQPTREKYLGSAGLYDVLYIAQVNVSNTGKVAGAEVAQLYMSFPPDQVDQPPKHLRGYAKVHLKPGETQTVEIPIRKKDMAIWDVVKQVWRVPHGPFVFRAGNSSKMLPLKTGVDIKEDR</sequence>
<comment type="caution">
    <text evidence="15">The sequence shown here is derived from an EMBL/GenBank/DDBJ whole genome shotgun (WGS) entry which is preliminary data.</text>
</comment>
<feature type="domain" description="Fibronectin type III-like" evidence="14">
    <location>
        <begin position="583"/>
        <end position="653"/>
    </location>
</feature>
<dbReference type="RefSeq" id="XP_052947175.1">
    <property type="nucleotide sequence ID" value="XM_053089414.1"/>
</dbReference>
<dbReference type="InterPro" id="IPR050288">
    <property type="entry name" value="Cellulose_deg_GH3"/>
</dbReference>
<dbReference type="Proteomes" id="UP001164286">
    <property type="component" value="Unassembled WGS sequence"/>
</dbReference>
<evidence type="ECO:0000256" key="8">
    <source>
        <dbReference type="ARBA" id="ARBA00023295"/>
    </source>
</evidence>
<evidence type="ECO:0000313" key="15">
    <source>
        <dbReference type="EMBL" id="KAI9637398.1"/>
    </source>
</evidence>
<evidence type="ECO:0000256" key="2">
    <source>
        <dbReference type="ARBA" id="ARBA00004613"/>
    </source>
</evidence>
<comment type="similarity">
    <text evidence="3">Belongs to the glycosyl hydrolase 3 family.</text>
</comment>
<dbReference type="InterPro" id="IPR013783">
    <property type="entry name" value="Ig-like_fold"/>
</dbReference>
<evidence type="ECO:0000259" key="14">
    <source>
        <dbReference type="SMART" id="SM01217"/>
    </source>
</evidence>
<comment type="subcellular location">
    <subcellularLocation>
        <location evidence="2">Secreted</location>
    </subcellularLocation>
</comment>
<dbReference type="InterPro" id="IPR001764">
    <property type="entry name" value="Glyco_hydro_3_N"/>
</dbReference>
<dbReference type="InterPro" id="IPR026891">
    <property type="entry name" value="Fn3-like"/>
</dbReference>
<keyword evidence="16" id="KW-1185">Reference proteome</keyword>
<name>A0AA38HBJ0_9TREE</name>
<dbReference type="InterPro" id="IPR002772">
    <property type="entry name" value="Glyco_hydro_3_C"/>
</dbReference>
<reference evidence="15" key="1">
    <citation type="journal article" date="2022" name="G3 (Bethesda)">
        <title>High quality genome of the basidiomycete yeast Dioszegia hungarica PDD-24b-2 isolated from cloud water.</title>
        <authorList>
            <person name="Jarrige D."/>
            <person name="Haridas S."/>
            <person name="Bleykasten-Grosshans C."/>
            <person name="Joly M."/>
            <person name="Nadalig T."/>
            <person name="Sancelme M."/>
            <person name="Vuilleumier S."/>
            <person name="Grigoriev I.V."/>
            <person name="Amato P."/>
            <person name="Bringel F."/>
        </authorList>
    </citation>
    <scope>NUCLEOTIDE SEQUENCE</scope>
    <source>
        <strain evidence="15">PDD-24b-2</strain>
    </source>
</reference>
<accession>A0AA38HBJ0</accession>
<dbReference type="InterPro" id="IPR036881">
    <property type="entry name" value="Glyco_hydro_3_C_sf"/>
</dbReference>
<dbReference type="InterPro" id="IPR036962">
    <property type="entry name" value="Glyco_hydro_3_N_sf"/>
</dbReference>
<dbReference type="GO" id="GO:0008422">
    <property type="term" value="F:beta-glucosidase activity"/>
    <property type="evidence" value="ECO:0007669"/>
    <property type="project" value="UniProtKB-EC"/>
</dbReference>
<evidence type="ECO:0000256" key="3">
    <source>
        <dbReference type="ARBA" id="ARBA00005336"/>
    </source>
</evidence>
<evidence type="ECO:0000256" key="1">
    <source>
        <dbReference type="ARBA" id="ARBA00000448"/>
    </source>
</evidence>
<protein>
    <recommendedName>
        <fullName evidence="10">Probable beta-glucosidase G</fullName>
        <ecNumber evidence="4">3.2.1.21</ecNumber>
    </recommendedName>
    <alternativeName>
        <fullName evidence="11">Beta-D-glucoside glucohydrolase G</fullName>
    </alternativeName>
    <alternativeName>
        <fullName evidence="12">Cellobiase G</fullName>
    </alternativeName>
    <alternativeName>
        <fullName evidence="13">Gentiobiase G</fullName>
    </alternativeName>
</protein>
<comment type="function">
    <text evidence="9">Beta-glucosidases are one of a number of cellulolytic enzymes involved in the degradation of cellulosic biomass. Catalyzes the last step releasing glucose from the inhibitory cellobiose.</text>
</comment>
<dbReference type="InterPro" id="IPR017853">
    <property type="entry name" value="GH"/>
</dbReference>
<dbReference type="PANTHER" id="PTHR42715:SF12">
    <property type="entry name" value="BETA-GLUCOSIDASE G-RELATED"/>
    <property type="match status" value="1"/>
</dbReference>
<evidence type="ECO:0000256" key="7">
    <source>
        <dbReference type="ARBA" id="ARBA00022801"/>
    </source>
</evidence>
<dbReference type="EMBL" id="JAKWFO010000004">
    <property type="protein sequence ID" value="KAI9637398.1"/>
    <property type="molecule type" value="Genomic_DNA"/>
</dbReference>
<dbReference type="EC" id="3.2.1.21" evidence="4"/>
<keyword evidence="5" id="KW-0964">Secreted</keyword>
<evidence type="ECO:0000256" key="5">
    <source>
        <dbReference type="ARBA" id="ARBA00022525"/>
    </source>
</evidence>
<evidence type="ECO:0000256" key="9">
    <source>
        <dbReference type="ARBA" id="ARBA00024983"/>
    </source>
</evidence>
<proteinExistence type="inferred from homology"/>
<keyword evidence="8" id="KW-0326">Glycosidase</keyword>
<dbReference type="Pfam" id="PF14310">
    <property type="entry name" value="Fn3-like"/>
    <property type="match status" value="1"/>
</dbReference>
<dbReference type="Pfam" id="PF00933">
    <property type="entry name" value="Glyco_hydro_3"/>
    <property type="match status" value="1"/>
</dbReference>
<dbReference type="Pfam" id="PF01915">
    <property type="entry name" value="Glyco_hydro_3_C"/>
    <property type="match status" value="1"/>
</dbReference>
<evidence type="ECO:0000256" key="6">
    <source>
        <dbReference type="ARBA" id="ARBA00022729"/>
    </source>
</evidence>